<protein>
    <recommendedName>
        <fullName evidence="7">Major facilitator superfamily (MFS) profile domain-containing protein</fullName>
    </recommendedName>
</protein>
<feature type="transmembrane region" description="Helical" evidence="6">
    <location>
        <begin position="133"/>
        <end position="150"/>
    </location>
</feature>
<feature type="transmembrane region" description="Helical" evidence="6">
    <location>
        <begin position="294"/>
        <end position="315"/>
    </location>
</feature>
<dbReference type="InterPro" id="IPR036259">
    <property type="entry name" value="MFS_trans_sf"/>
</dbReference>
<keyword evidence="3 6" id="KW-1133">Transmembrane helix</keyword>
<dbReference type="Pfam" id="PF07690">
    <property type="entry name" value="MFS_1"/>
    <property type="match status" value="1"/>
</dbReference>
<keyword evidence="4 6" id="KW-0472">Membrane</keyword>
<evidence type="ECO:0000256" key="4">
    <source>
        <dbReference type="ARBA" id="ARBA00023136"/>
    </source>
</evidence>
<proteinExistence type="predicted"/>
<feature type="transmembrane region" description="Helical" evidence="6">
    <location>
        <begin position="49"/>
        <end position="72"/>
    </location>
</feature>
<dbReference type="AlphaFoldDB" id="A0A2N3NJ55"/>
<keyword evidence="2 6" id="KW-0812">Transmembrane</keyword>
<feature type="compositionally biased region" description="Low complexity" evidence="5">
    <location>
        <begin position="1"/>
        <end position="18"/>
    </location>
</feature>
<keyword evidence="9" id="KW-1185">Reference proteome</keyword>
<comment type="caution">
    <text evidence="8">The sequence shown here is derived from an EMBL/GenBank/DDBJ whole genome shotgun (WGS) entry which is preliminary data.</text>
</comment>
<feature type="transmembrane region" description="Helical" evidence="6">
    <location>
        <begin position="385"/>
        <end position="409"/>
    </location>
</feature>
<dbReference type="PANTHER" id="PTHR23514">
    <property type="entry name" value="BYPASS OF STOP CODON PROTEIN 6"/>
    <property type="match status" value="1"/>
</dbReference>
<feature type="transmembrane region" description="Helical" evidence="6">
    <location>
        <begin position="171"/>
        <end position="192"/>
    </location>
</feature>
<feature type="transmembrane region" description="Helical" evidence="6">
    <location>
        <begin position="327"/>
        <end position="345"/>
    </location>
</feature>
<dbReference type="InterPro" id="IPR020846">
    <property type="entry name" value="MFS_dom"/>
</dbReference>
<evidence type="ECO:0000256" key="5">
    <source>
        <dbReference type="SAM" id="MobiDB-lite"/>
    </source>
</evidence>
<dbReference type="InterPro" id="IPR011701">
    <property type="entry name" value="MFS"/>
</dbReference>
<feature type="transmembrane region" description="Helical" evidence="6">
    <location>
        <begin position="204"/>
        <end position="225"/>
    </location>
</feature>
<evidence type="ECO:0000256" key="1">
    <source>
        <dbReference type="ARBA" id="ARBA00004141"/>
    </source>
</evidence>
<dbReference type="FunFam" id="1.20.1250.20:FF:000286">
    <property type="entry name" value="MFS efflux transporter"/>
    <property type="match status" value="1"/>
</dbReference>
<dbReference type="GO" id="GO:0016020">
    <property type="term" value="C:membrane"/>
    <property type="evidence" value="ECO:0007669"/>
    <property type="project" value="UniProtKB-SubCell"/>
</dbReference>
<dbReference type="GO" id="GO:0022857">
    <property type="term" value="F:transmembrane transporter activity"/>
    <property type="evidence" value="ECO:0007669"/>
    <property type="project" value="InterPro"/>
</dbReference>
<dbReference type="SUPFAM" id="SSF103473">
    <property type="entry name" value="MFS general substrate transporter"/>
    <property type="match status" value="1"/>
</dbReference>
<feature type="transmembrane region" description="Helical" evidence="6">
    <location>
        <begin position="351"/>
        <end position="373"/>
    </location>
</feature>
<dbReference type="VEuPathDB" id="FungiDB:jhhlp_000637"/>
<dbReference type="PROSITE" id="PS50850">
    <property type="entry name" value="MFS"/>
    <property type="match status" value="1"/>
</dbReference>
<organism evidence="8 9">
    <name type="scientific">Lomentospora prolificans</name>
    <dbReference type="NCBI Taxonomy" id="41688"/>
    <lineage>
        <taxon>Eukaryota</taxon>
        <taxon>Fungi</taxon>
        <taxon>Dikarya</taxon>
        <taxon>Ascomycota</taxon>
        <taxon>Pezizomycotina</taxon>
        <taxon>Sordariomycetes</taxon>
        <taxon>Hypocreomycetidae</taxon>
        <taxon>Microascales</taxon>
        <taxon>Microascaceae</taxon>
        <taxon>Lomentospora</taxon>
    </lineage>
</organism>
<evidence type="ECO:0000313" key="9">
    <source>
        <dbReference type="Proteomes" id="UP000233524"/>
    </source>
</evidence>
<feature type="transmembrane region" description="Helical" evidence="6">
    <location>
        <begin position="415"/>
        <end position="434"/>
    </location>
</feature>
<gene>
    <name evidence="8" type="ORF">jhhlp_000637</name>
</gene>
<feature type="transmembrane region" description="Helical" evidence="6">
    <location>
        <begin position="260"/>
        <end position="282"/>
    </location>
</feature>
<dbReference type="EMBL" id="NLAX01000003">
    <property type="protein sequence ID" value="PKS12431.1"/>
    <property type="molecule type" value="Genomic_DNA"/>
</dbReference>
<accession>A0A2N3NJ55</accession>
<evidence type="ECO:0000256" key="6">
    <source>
        <dbReference type="SAM" id="Phobius"/>
    </source>
</evidence>
<feature type="domain" description="Major facilitator superfamily (MFS) profile" evidence="7">
    <location>
        <begin position="50"/>
        <end position="440"/>
    </location>
</feature>
<reference evidence="8 9" key="1">
    <citation type="journal article" date="2017" name="G3 (Bethesda)">
        <title>First Draft Genome Sequence of the Pathogenic Fungus Lomentospora prolificans (Formerly Scedosporium prolificans).</title>
        <authorList>
            <person name="Luo R."/>
            <person name="Zimin A."/>
            <person name="Workman R."/>
            <person name="Fan Y."/>
            <person name="Pertea G."/>
            <person name="Grossman N."/>
            <person name="Wear M.P."/>
            <person name="Jia B."/>
            <person name="Miller H."/>
            <person name="Casadevall A."/>
            <person name="Timp W."/>
            <person name="Zhang S.X."/>
            <person name="Salzberg S.L."/>
        </authorList>
    </citation>
    <scope>NUCLEOTIDE SEQUENCE [LARGE SCALE GENOMIC DNA]</scope>
    <source>
        <strain evidence="8 9">JHH-5317</strain>
    </source>
</reference>
<comment type="subcellular location">
    <subcellularLocation>
        <location evidence="1">Membrane</location>
        <topology evidence="1">Multi-pass membrane protein</topology>
    </subcellularLocation>
</comment>
<evidence type="ECO:0000259" key="7">
    <source>
        <dbReference type="PROSITE" id="PS50850"/>
    </source>
</evidence>
<name>A0A2N3NJ55_9PEZI</name>
<dbReference type="PANTHER" id="PTHR23514:SF16">
    <property type="entry name" value="TRANSPORTER, PUTATIVE (AFU_ORTHOLOGUE AFUA_2G17270)-RELATED"/>
    <property type="match status" value="1"/>
</dbReference>
<dbReference type="InterPro" id="IPR051788">
    <property type="entry name" value="MFS_Transporter"/>
</dbReference>
<feature type="region of interest" description="Disordered" evidence="5">
    <location>
        <begin position="1"/>
        <end position="41"/>
    </location>
</feature>
<dbReference type="InParanoid" id="A0A2N3NJ55"/>
<evidence type="ECO:0000256" key="2">
    <source>
        <dbReference type="ARBA" id="ARBA00022692"/>
    </source>
</evidence>
<sequence length="448" mass="48130">MATTTMTQSTTETVEMVEPQPVKASSVPDPQPQPVDSQSGKQMDSKMTICVMSAGLAFFVSGVSDGSIGTIIPYAIREYDINTTTMSSVFGANFVGWLAAAATNAYLSEYLDLGAMLALGAVMQILGSALRTFMAPFAFWACTFFFVSLGQAYQDTHCNTFVATVKSPHRWLGFIHAMYALGCLVSPFASNAVASASNPSRWNLFYVVPLGIGVANLGLALYAFWDTFRLKNRSGPPSADQESKSPGANKMMKKALSIPGVWVLSIFYFFYLGAVLTASGWIVEYLVVVRDGDLAKMGYVPAGYNGGTFLGRLLLPEITHRWGERRMVFSYCVLCLAFQLTFWLVPNIISASIAITFFGFFSGPLFAAGMALGAKIFPPESHSTALAFVFVLAQMGGSFFPIVTGVIAASKGVAILQPMLVGLIAATGIAWLLVPRPKSVGNPALHQE</sequence>
<dbReference type="Proteomes" id="UP000233524">
    <property type="component" value="Unassembled WGS sequence"/>
</dbReference>
<evidence type="ECO:0000313" key="8">
    <source>
        <dbReference type="EMBL" id="PKS12431.1"/>
    </source>
</evidence>
<dbReference type="OrthoDB" id="413079at2759"/>
<feature type="transmembrane region" description="Helical" evidence="6">
    <location>
        <begin position="84"/>
        <end position="103"/>
    </location>
</feature>
<dbReference type="Gene3D" id="1.20.1250.20">
    <property type="entry name" value="MFS general substrate transporter like domains"/>
    <property type="match status" value="2"/>
</dbReference>
<evidence type="ECO:0000256" key="3">
    <source>
        <dbReference type="ARBA" id="ARBA00022989"/>
    </source>
</evidence>